<evidence type="ECO:0000256" key="1">
    <source>
        <dbReference type="SAM" id="MobiDB-lite"/>
    </source>
</evidence>
<feature type="compositionally biased region" description="Polar residues" evidence="1">
    <location>
        <begin position="38"/>
        <end position="47"/>
    </location>
</feature>
<keyword evidence="3" id="KW-1185">Reference proteome</keyword>
<dbReference type="EMBL" id="JAFMYV010000002">
    <property type="protein sequence ID" value="MBO0935826.1"/>
    <property type="molecule type" value="Genomic_DNA"/>
</dbReference>
<feature type="compositionally biased region" description="Basic and acidic residues" evidence="1">
    <location>
        <begin position="53"/>
        <end position="62"/>
    </location>
</feature>
<organism evidence="2 3">
    <name type="scientific">Fibrella rubiginis</name>
    <dbReference type="NCBI Taxonomy" id="2817060"/>
    <lineage>
        <taxon>Bacteria</taxon>
        <taxon>Pseudomonadati</taxon>
        <taxon>Bacteroidota</taxon>
        <taxon>Cytophagia</taxon>
        <taxon>Cytophagales</taxon>
        <taxon>Spirosomataceae</taxon>
        <taxon>Fibrella</taxon>
    </lineage>
</organism>
<gene>
    <name evidence="2" type="ORF">J2I47_04630</name>
</gene>
<dbReference type="Proteomes" id="UP000664034">
    <property type="component" value="Unassembled WGS sequence"/>
</dbReference>
<feature type="region of interest" description="Disordered" evidence="1">
    <location>
        <begin position="34"/>
        <end position="62"/>
    </location>
</feature>
<sequence>MGKQKKRTGKPGRVVEETEVREEITFEQFERTMKTIIRSKQPQSESSTTKKKRDADGNPRSF</sequence>
<protein>
    <submittedName>
        <fullName evidence="2">Uncharacterized protein</fullName>
    </submittedName>
</protein>
<reference evidence="2" key="1">
    <citation type="submission" date="2021-03" db="EMBL/GenBank/DDBJ databases">
        <title>Fibrella sp. HMF5335 genome sequencing and assembly.</title>
        <authorList>
            <person name="Kang H."/>
            <person name="Kim H."/>
            <person name="Bae S."/>
            <person name="Joh K."/>
        </authorList>
    </citation>
    <scope>NUCLEOTIDE SEQUENCE</scope>
    <source>
        <strain evidence="2">HMF5335</strain>
    </source>
</reference>
<dbReference type="AlphaFoldDB" id="A0A939GFL9"/>
<dbReference type="RefSeq" id="WP_207363389.1">
    <property type="nucleotide sequence ID" value="NZ_JAFMYV010000002.1"/>
</dbReference>
<evidence type="ECO:0000313" key="2">
    <source>
        <dbReference type="EMBL" id="MBO0935826.1"/>
    </source>
</evidence>
<name>A0A939GFL9_9BACT</name>
<accession>A0A939GFL9</accession>
<comment type="caution">
    <text evidence="2">The sequence shown here is derived from an EMBL/GenBank/DDBJ whole genome shotgun (WGS) entry which is preliminary data.</text>
</comment>
<evidence type="ECO:0000313" key="3">
    <source>
        <dbReference type="Proteomes" id="UP000664034"/>
    </source>
</evidence>
<proteinExistence type="predicted"/>